<evidence type="ECO:0000256" key="5">
    <source>
        <dbReference type="ARBA" id="ARBA00022801"/>
    </source>
</evidence>
<gene>
    <name evidence="8" type="ORF">DFE_1649</name>
</gene>
<dbReference type="RefSeq" id="WP_126378419.1">
    <property type="nucleotide sequence ID" value="NZ_AP017378.1"/>
</dbReference>
<keyword evidence="5" id="KW-0378">Hydrolase</keyword>
<reference evidence="8 9" key="1">
    <citation type="journal article" date="2018" name="Sci. Adv.">
        <title>Multi-heme cytochromes provide a pathway for survival in energy-limited environments.</title>
        <authorList>
            <person name="Deng X."/>
            <person name="Dohmae N."/>
            <person name="Nealson K.H."/>
            <person name="Hashimoto K."/>
            <person name="Okamoto A."/>
        </authorList>
    </citation>
    <scope>NUCLEOTIDE SEQUENCE [LARGE SCALE GENOMIC DNA]</scope>
    <source>
        <strain evidence="8 9">IS5</strain>
    </source>
</reference>
<evidence type="ECO:0000256" key="4">
    <source>
        <dbReference type="ARBA" id="ARBA00022723"/>
    </source>
</evidence>
<keyword evidence="9" id="KW-1185">Reference proteome</keyword>
<dbReference type="GO" id="GO:0005737">
    <property type="term" value="C:cytoplasm"/>
    <property type="evidence" value="ECO:0007669"/>
    <property type="project" value="UniProtKB-SubCell"/>
</dbReference>
<dbReference type="InterPro" id="IPR006549">
    <property type="entry name" value="HAD-SF_hydro_IIIA"/>
</dbReference>
<dbReference type="InterPro" id="IPR036412">
    <property type="entry name" value="HAD-like_sf"/>
</dbReference>
<keyword evidence="3" id="KW-0963">Cytoplasm</keyword>
<dbReference type="InterPro" id="IPR006543">
    <property type="entry name" value="Histidinol-phos"/>
</dbReference>
<evidence type="ECO:0000313" key="8">
    <source>
        <dbReference type="EMBL" id="BBD08375.1"/>
    </source>
</evidence>
<sequence length="201" mass="21732">MKNIQTIILDRDGTVIHDKHYLHDPDGVELLPGAARALASLTQAGMSLYIATNQSGIGRGYFNEKDYHAVEQRLDHILKINGVHIGGSAFCPHAPEECCNCRKPATGLWETLVQNHGLSPETTVMIGDKTADVSLGLNAKLAASVLVLTGKGQASAQKLGLPELTEAWMELTEQREGWPHVVARDLEAACGWLLSKIGMAE</sequence>
<evidence type="ECO:0000256" key="6">
    <source>
        <dbReference type="ARBA" id="ARBA00023277"/>
    </source>
</evidence>
<dbReference type="Gene3D" id="3.40.50.1000">
    <property type="entry name" value="HAD superfamily/HAD-like"/>
    <property type="match status" value="1"/>
</dbReference>
<dbReference type="InterPro" id="IPR004446">
    <property type="entry name" value="Heptose_bisP_phosphatase"/>
</dbReference>
<dbReference type="Proteomes" id="UP000269883">
    <property type="component" value="Chromosome"/>
</dbReference>
<keyword evidence="6" id="KW-0119">Carbohydrate metabolism</keyword>
<evidence type="ECO:0000256" key="2">
    <source>
        <dbReference type="ARBA" id="ARBA00005628"/>
    </source>
</evidence>
<evidence type="ECO:0000256" key="3">
    <source>
        <dbReference type="ARBA" id="ARBA00022490"/>
    </source>
</evidence>
<comment type="similarity">
    <text evidence="2">Belongs to the GmhB family.</text>
</comment>
<dbReference type="NCBIfam" id="TIGR01656">
    <property type="entry name" value="Histidinol-ppas"/>
    <property type="match status" value="1"/>
</dbReference>
<dbReference type="Pfam" id="PF13242">
    <property type="entry name" value="Hydrolase_like"/>
    <property type="match status" value="1"/>
</dbReference>
<dbReference type="InterPro" id="IPR023214">
    <property type="entry name" value="HAD_sf"/>
</dbReference>
<dbReference type="KEGG" id="dfl:DFE_1649"/>
<dbReference type="SUPFAM" id="SSF56784">
    <property type="entry name" value="HAD-like"/>
    <property type="match status" value="1"/>
</dbReference>
<evidence type="ECO:0000256" key="7">
    <source>
        <dbReference type="ARBA" id="ARBA00031828"/>
    </source>
</evidence>
<name>A0A2Z6AYX4_9BACT</name>
<dbReference type="NCBIfam" id="TIGR01662">
    <property type="entry name" value="HAD-SF-IIIA"/>
    <property type="match status" value="1"/>
</dbReference>
<keyword evidence="4" id="KW-0479">Metal-binding</keyword>
<dbReference type="EMBL" id="AP017378">
    <property type="protein sequence ID" value="BBD08375.1"/>
    <property type="molecule type" value="Genomic_DNA"/>
</dbReference>
<proteinExistence type="inferred from homology"/>
<dbReference type="AlphaFoldDB" id="A0A2Z6AYX4"/>
<protein>
    <recommendedName>
        <fullName evidence="7">D,D-heptose 1,7-bisphosphate phosphatase</fullName>
    </recommendedName>
</protein>
<dbReference type="CDD" id="cd07503">
    <property type="entry name" value="HAD_HisB-N"/>
    <property type="match status" value="1"/>
</dbReference>
<dbReference type="PANTHER" id="PTHR42891:SF1">
    <property type="entry name" value="D-GLYCERO-BETA-D-MANNO-HEPTOSE-1,7-BISPHOSPHATE 7-PHOSPHATASE"/>
    <property type="match status" value="1"/>
</dbReference>
<accession>A0A2Z6AYX4</accession>
<dbReference type="OrthoDB" id="9814110at2"/>
<dbReference type="GO" id="GO:0046872">
    <property type="term" value="F:metal ion binding"/>
    <property type="evidence" value="ECO:0007669"/>
    <property type="project" value="UniProtKB-KW"/>
</dbReference>
<evidence type="ECO:0000313" key="9">
    <source>
        <dbReference type="Proteomes" id="UP000269883"/>
    </source>
</evidence>
<evidence type="ECO:0000256" key="1">
    <source>
        <dbReference type="ARBA" id="ARBA00004496"/>
    </source>
</evidence>
<dbReference type="PANTHER" id="PTHR42891">
    <property type="entry name" value="D-GLYCERO-BETA-D-MANNO-HEPTOSE-1,7-BISPHOSPHATE 7-PHOSPHATASE"/>
    <property type="match status" value="1"/>
</dbReference>
<organism evidence="8 9">
    <name type="scientific">Desulfovibrio ferrophilus</name>
    <dbReference type="NCBI Taxonomy" id="241368"/>
    <lineage>
        <taxon>Bacteria</taxon>
        <taxon>Pseudomonadati</taxon>
        <taxon>Thermodesulfobacteriota</taxon>
        <taxon>Desulfovibrionia</taxon>
        <taxon>Desulfovibrionales</taxon>
        <taxon>Desulfovibrionaceae</taxon>
        <taxon>Desulfovibrio</taxon>
    </lineage>
</organism>
<dbReference type="GO" id="GO:0016791">
    <property type="term" value="F:phosphatase activity"/>
    <property type="evidence" value="ECO:0007669"/>
    <property type="project" value="InterPro"/>
</dbReference>
<dbReference type="GO" id="GO:0005975">
    <property type="term" value="P:carbohydrate metabolic process"/>
    <property type="evidence" value="ECO:0007669"/>
    <property type="project" value="InterPro"/>
</dbReference>
<comment type="subcellular location">
    <subcellularLocation>
        <location evidence="1">Cytoplasm</location>
    </subcellularLocation>
</comment>